<dbReference type="EMBL" id="CP031226">
    <property type="protein sequence ID" value="AXH60004.1"/>
    <property type="molecule type" value="Genomic_DNA"/>
</dbReference>
<dbReference type="GeneID" id="39474405"/>
<organism evidence="1 2">
    <name type="scientific">Pseudomonas amygdali pv. lachrymans str. M301315</name>
    <dbReference type="NCBI Taxonomy" id="629260"/>
    <lineage>
        <taxon>Bacteria</taxon>
        <taxon>Pseudomonadati</taxon>
        <taxon>Pseudomonadota</taxon>
        <taxon>Gammaproteobacteria</taxon>
        <taxon>Pseudomonadales</taxon>
        <taxon>Pseudomonadaceae</taxon>
        <taxon>Pseudomonas</taxon>
        <taxon>Pseudomonas amygdali</taxon>
    </lineage>
</organism>
<accession>A0AAD0PWE8</accession>
<dbReference type="Proteomes" id="UP000006426">
    <property type="component" value="Plasmid pmppla107"/>
</dbReference>
<protein>
    <submittedName>
        <fullName evidence="1">Uncharacterized protein</fullName>
    </submittedName>
</protein>
<gene>
    <name evidence="1" type="ORF">PLA107_032785</name>
</gene>
<dbReference type="RefSeq" id="WP_005741668.1">
    <property type="nucleotide sequence ID" value="NZ_CP031226.1"/>
</dbReference>
<dbReference type="AlphaFoldDB" id="A0AAD0PWE8"/>
<proteinExistence type="predicted"/>
<keyword evidence="1" id="KW-0614">Plasmid</keyword>
<evidence type="ECO:0000313" key="2">
    <source>
        <dbReference type="Proteomes" id="UP000006426"/>
    </source>
</evidence>
<name>A0AAD0PWE8_PSEAV</name>
<geneLocation type="plasmid" evidence="2">
    <name>pmppla107</name>
</geneLocation>
<reference evidence="1 2" key="1">
    <citation type="journal article" date="2011" name="PLoS Pathog.">
        <title>Dynamic evolution of pathogenicity revealed by sequencing and comparative genomics of 19 Pseudomonas syringae isolates.</title>
        <authorList>
            <person name="Baltrus D.A."/>
            <person name="Nishimura M.T."/>
            <person name="Romanchuk A."/>
            <person name="Chang J.H."/>
            <person name="Mukhtar M.S."/>
            <person name="Cherkis K."/>
            <person name="Roach J."/>
            <person name="Grant S.R."/>
            <person name="Jones C.D."/>
            <person name="Dangl J.L."/>
        </authorList>
    </citation>
    <scope>NUCLEOTIDE SEQUENCE [LARGE SCALE GENOMIC DNA]</scope>
    <source>
        <strain evidence="1 2">M301315</strain>
    </source>
</reference>
<sequence>MQFALPPLTLNDLAGVGYADLDTFMVENRWRTDLSYAQRRITPRLDKAKVNIKGWRVSHEKGTGAKRDRIQKSFYFGTHEGFEDATSQAHSYRDKLETEQGLVAWRLRPVESLENAFCVAGITLQTESGRRPYWLYRQGNKRITCSIAQHGFRGAYLEVAKAVAPVSSSAPLPLLNADEAAALISSGLLTQQQLDVEAMATKMWVRNYLLDIRNKNRRAAA</sequence>
<evidence type="ECO:0000313" key="1">
    <source>
        <dbReference type="EMBL" id="AXH60004.1"/>
    </source>
</evidence>